<feature type="domain" description="THAP-type" evidence="6">
    <location>
        <begin position="31"/>
        <end position="119"/>
    </location>
</feature>
<proteinExistence type="predicted"/>
<evidence type="ECO:0000256" key="1">
    <source>
        <dbReference type="ARBA" id="ARBA00022723"/>
    </source>
</evidence>
<evidence type="ECO:0000256" key="4">
    <source>
        <dbReference type="ARBA" id="ARBA00023125"/>
    </source>
</evidence>
<reference evidence="7" key="1">
    <citation type="submission" date="2021-12" db="EMBL/GenBank/DDBJ databases">
        <authorList>
            <person name="King R."/>
        </authorList>
    </citation>
    <scope>NUCLEOTIDE SEQUENCE</scope>
</reference>
<protein>
    <recommendedName>
        <fullName evidence="6">THAP-type domain-containing protein</fullName>
    </recommendedName>
</protein>
<evidence type="ECO:0000259" key="6">
    <source>
        <dbReference type="PROSITE" id="PS50950"/>
    </source>
</evidence>
<keyword evidence="8" id="KW-1185">Reference proteome</keyword>
<dbReference type="InterPro" id="IPR006612">
    <property type="entry name" value="THAP_Znf"/>
</dbReference>
<evidence type="ECO:0000313" key="8">
    <source>
        <dbReference type="Proteomes" id="UP001154078"/>
    </source>
</evidence>
<dbReference type="OrthoDB" id="8196774at2759"/>
<dbReference type="PROSITE" id="PS50950">
    <property type="entry name" value="ZF_THAP"/>
    <property type="match status" value="1"/>
</dbReference>
<dbReference type="Pfam" id="PF05485">
    <property type="entry name" value="THAP"/>
    <property type="match status" value="1"/>
</dbReference>
<keyword evidence="3" id="KW-0862">Zinc</keyword>
<dbReference type="GO" id="GO:0008270">
    <property type="term" value="F:zinc ion binding"/>
    <property type="evidence" value="ECO:0007669"/>
    <property type="project" value="UniProtKB-KW"/>
</dbReference>
<dbReference type="Proteomes" id="UP001154078">
    <property type="component" value="Chromosome 10"/>
</dbReference>
<keyword evidence="2 5" id="KW-0863">Zinc-finger</keyword>
<evidence type="ECO:0000256" key="3">
    <source>
        <dbReference type="ARBA" id="ARBA00022833"/>
    </source>
</evidence>
<dbReference type="AlphaFoldDB" id="A0A9P0AV21"/>
<sequence length="277" mass="32779">MSTRAKITYLDMWLKYTINADKMEKAGKKVCSKYCFVACCTNSTRKTPEKRFITVPKGKVRENWFKRAGRDLKTSSLLSSFYCCEDHFNLAEDIENYTRIRFDPRAKVFLKKDALPRFFTREKNTIEDEDKFVGKQNKRKKGVVNTAKKKDFVASSPTEEENVEDDKDQTTLVKIEEYSENNSSEYSPLFVDIFNIQGEKEETVRVKQEIDKFEIKEEPIELIENSLEEKYHKNHINLKKEHIKKCLDETICYLIETRQYSDYISKISFLEQLKKEL</sequence>
<organism evidence="7 8">
    <name type="scientific">Brassicogethes aeneus</name>
    <name type="common">Rape pollen beetle</name>
    <name type="synonym">Meligethes aeneus</name>
    <dbReference type="NCBI Taxonomy" id="1431903"/>
    <lineage>
        <taxon>Eukaryota</taxon>
        <taxon>Metazoa</taxon>
        <taxon>Ecdysozoa</taxon>
        <taxon>Arthropoda</taxon>
        <taxon>Hexapoda</taxon>
        <taxon>Insecta</taxon>
        <taxon>Pterygota</taxon>
        <taxon>Neoptera</taxon>
        <taxon>Endopterygota</taxon>
        <taxon>Coleoptera</taxon>
        <taxon>Polyphaga</taxon>
        <taxon>Cucujiformia</taxon>
        <taxon>Nitidulidae</taxon>
        <taxon>Meligethinae</taxon>
        <taxon>Brassicogethes</taxon>
    </lineage>
</organism>
<name>A0A9P0AV21_BRAAE</name>
<keyword evidence="4 5" id="KW-0238">DNA-binding</keyword>
<gene>
    <name evidence="7" type="ORF">MELIAE_LOCUS2375</name>
</gene>
<dbReference type="SUPFAM" id="SSF57716">
    <property type="entry name" value="Glucocorticoid receptor-like (DNA-binding domain)"/>
    <property type="match status" value="1"/>
</dbReference>
<dbReference type="GO" id="GO:0003677">
    <property type="term" value="F:DNA binding"/>
    <property type="evidence" value="ECO:0007669"/>
    <property type="project" value="UniProtKB-UniRule"/>
</dbReference>
<keyword evidence="1" id="KW-0479">Metal-binding</keyword>
<dbReference type="SMART" id="SM00980">
    <property type="entry name" value="THAP"/>
    <property type="match status" value="1"/>
</dbReference>
<dbReference type="EMBL" id="OV121141">
    <property type="protein sequence ID" value="CAH0549084.1"/>
    <property type="molecule type" value="Genomic_DNA"/>
</dbReference>
<accession>A0A9P0AV21</accession>
<evidence type="ECO:0000256" key="2">
    <source>
        <dbReference type="ARBA" id="ARBA00022771"/>
    </source>
</evidence>
<evidence type="ECO:0000256" key="5">
    <source>
        <dbReference type="PROSITE-ProRule" id="PRU00309"/>
    </source>
</evidence>
<evidence type="ECO:0000313" key="7">
    <source>
        <dbReference type="EMBL" id="CAH0549084.1"/>
    </source>
</evidence>